<keyword evidence="6" id="KW-1185">Reference proteome</keyword>
<dbReference type="GO" id="GO:0005737">
    <property type="term" value="C:cytoplasm"/>
    <property type="evidence" value="ECO:0007669"/>
    <property type="project" value="TreeGrafter"/>
</dbReference>
<name>A0A8C5MRM0_9ANUR</name>
<dbReference type="InterPro" id="IPR016589">
    <property type="entry name" value="tRNA_splic_SEN2"/>
</dbReference>
<evidence type="ECO:0000256" key="4">
    <source>
        <dbReference type="SAM" id="MobiDB-lite"/>
    </source>
</evidence>
<accession>A0A8C5MRM0</accession>
<dbReference type="PANTHER" id="PTHR21227">
    <property type="entry name" value="TRNA-SPLICING ENDONUCLEASE SUBUNIT SEN2"/>
    <property type="match status" value="1"/>
</dbReference>
<feature type="compositionally biased region" description="Basic and acidic residues" evidence="4">
    <location>
        <begin position="150"/>
        <end position="162"/>
    </location>
</feature>
<keyword evidence="2 3" id="KW-0456">Lyase</keyword>
<dbReference type="EC" id="4.6.1.16" evidence="3"/>
<dbReference type="GO" id="GO:0000379">
    <property type="term" value="P:tRNA-type intron splice site recognition and cleavage"/>
    <property type="evidence" value="ECO:0007669"/>
    <property type="project" value="TreeGrafter"/>
</dbReference>
<dbReference type="GO" id="GO:0000214">
    <property type="term" value="C:tRNA-intron endonuclease complex"/>
    <property type="evidence" value="ECO:0007669"/>
    <property type="project" value="UniProtKB-UniRule"/>
</dbReference>
<reference evidence="5" key="1">
    <citation type="submission" date="2025-08" db="UniProtKB">
        <authorList>
            <consortium name="Ensembl"/>
        </authorList>
    </citation>
    <scope>IDENTIFICATION</scope>
</reference>
<dbReference type="Gene3D" id="3.40.1170.20">
    <property type="entry name" value="tRNA intron endonuclease, N-terminal domain"/>
    <property type="match status" value="1"/>
</dbReference>
<evidence type="ECO:0000313" key="5">
    <source>
        <dbReference type="Ensembl" id="ENSLLEP00000018630.1"/>
    </source>
</evidence>
<evidence type="ECO:0000256" key="3">
    <source>
        <dbReference type="PIRNR" id="PIRNR011789"/>
    </source>
</evidence>
<evidence type="ECO:0000313" key="6">
    <source>
        <dbReference type="Proteomes" id="UP000694569"/>
    </source>
</evidence>
<dbReference type="Proteomes" id="UP000694569">
    <property type="component" value="Unplaced"/>
</dbReference>
<dbReference type="PANTHER" id="PTHR21227:SF0">
    <property type="entry name" value="TRNA-SPLICING ENDONUCLEASE SUBUNIT SEN2"/>
    <property type="match status" value="1"/>
</dbReference>
<organism evidence="5 6">
    <name type="scientific">Leptobrachium leishanense</name>
    <name type="common">Leishan spiny toad</name>
    <dbReference type="NCBI Taxonomy" id="445787"/>
    <lineage>
        <taxon>Eukaryota</taxon>
        <taxon>Metazoa</taxon>
        <taxon>Chordata</taxon>
        <taxon>Craniata</taxon>
        <taxon>Vertebrata</taxon>
        <taxon>Euteleostomi</taxon>
        <taxon>Amphibia</taxon>
        <taxon>Batrachia</taxon>
        <taxon>Anura</taxon>
        <taxon>Pelobatoidea</taxon>
        <taxon>Megophryidae</taxon>
        <taxon>Leptobrachium</taxon>
    </lineage>
</organism>
<dbReference type="PIRSF" id="PIRSF011789">
    <property type="entry name" value="tRNA_splic_SEN2"/>
    <property type="match status" value="1"/>
</dbReference>
<comment type="similarity">
    <text evidence="3">Belongs to the tRNA-intron endonuclease family.</text>
</comment>
<protein>
    <recommendedName>
        <fullName evidence="3">tRNA-splicing endonuclease subunit Sen2</fullName>
        <ecNumber evidence="3">4.6.1.16</ecNumber>
    </recommendedName>
</protein>
<evidence type="ECO:0000256" key="2">
    <source>
        <dbReference type="ARBA" id="ARBA00023239"/>
    </source>
</evidence>
<dbReference type="Ensembl" id="ENSLLET00000019365.1">
    <property type="protein sequence ID" value="ENSLLEP00000018630.1"/>
    <property type="gene ID" value="ENSLLEG00000011807.1"/>
</dbReference>
<sequence>HESCDRELKIYQAEIINNCVIVTNSEDIERLYSQGYFGKGILSRSRPQYSVAEQELQISWRGSKPQFPNISSKKSPRHLEWAKELLKQQGLYLHSVTKLLDDYKSPLNLPEEDPPAASETPLEGDNGEESPSLEGNPMYDPLAKYISPEPDAKDAVEERDKESLEKMHSNKHDDLIAQCGCKPMSPRGPNQPIPRTLEDDKHEYVLVQEEEQSSEACEDDAKGETKKQLVCRRKPFKIFEYLLLNREEVFFLCYALDCLTVRYEKEPLTILKLCNPISTPLTWLITIFGARNFEGRPLRPLTWKSLAGLNKTTVNVSKELLFCFLIKSHGLTEKDLDSPGCMKKIKVQELILNRWIATRERMDQDEL</sequence>
<reference evidence="5" key="2">
    <citation type="submission" date="2025-09" db="UniProtKB">
        <authorList>
            <consortium name="Ensembl"/>
        </authorList>
    </citation>
    <scope>IDENTIFICATION</scope>
</reference>
<comment type="function">
    <text evidence="3">Constitutes one of the two catalytic subunit of the tRNA-splicing endonuclease complex, a complex responsible for identification and cleavage of the splice sites in pre-tRNA. It cleaves pre-tRNA at the 5'- and 3'-splice sites to release the intron. The products are an intron and two tRNA half-molecules bearing 2',3'-cyclic phosphate and 5'-OH termini. There are no conserved sequences at the splice sites, but the intron is invariably located at the same site in the gene, placing the splice sites an invariant distance from the constant structural features of the tRNA body.</text>
</comment>
<dbReference type="InterPro" id="IPR006676">
    <property type="entry name" value="tRNA_splic"/>
</dbReference>
<keyword evidence="3" id="KW-0539">Nucleus</keyword>
<dbReference type="AlphaFoldDB" id="A0A8C5MRM0"/>
<proteinExistence type="inferred from homology"/>
<feature type="region of interest" description="Disordered" evidence="4">
    <location>
        <begin position="104"/>
        <end position="162"/>
    </location>
</feature>
<dbReference type="GO" id="GO:0000213">
    <property type="term" value="F:tRNA-intron lyase activity"/>
    <property type="evidence" value="ECO:0007669"/>
    <property type="project" value="UniProtKB-UniRule"/>
</dbReference>
<dbReference type="GeneTree" id="ENSGT00390000013266"/>
<keyword evidence="1 3" id="KW-0819">tRNA processing</keyword>
<comment type="subcellular location">
    <subcellularLocation>
        <location evidence="3">Nucleus</location>
    </subcellularLocation>
</comment>
<dbReference type="OrthoDB" id="10249562at2759"/>
<evidence type="ECO:0000256" key="1">
    <source>
        <dbReference type="ARBA" id="ARBA00022694"/>
    </source>
</evidence>